<dbReference type="OrthoDB" id="46852at2759"/>
<reference evidence="2 3" key="1">
    <citation type="submission" date="2016-09" db="EMBL/GenBank/DDBJ databases">
        <title>Extensive genetic diversity and differential bi-allelic expression allows diatom success in the polar Southern Ocean.</title>
        <authorList>
            <consortium name="DOE Joint Genome Institute"/>
            <person name="Mock T."/>
            <person name="Otillar R.P."/>
            <person name="Strauss J."/>
            <person name="Dupont C."/>
            <person name="Frickenhaus S."/>
            <person name="Maumus F."/>
            <person name="Mcmullan M."/>
            <person name="Sanges R."/>
            <person name="Schmutz J."/>
            <person name="Toseland A."/>
            <person name="Valas R."/>
            <person name="Veluchamy A."/>
            <person name="Ward B.J."/>
            <person name="Allen A."/>
            <person name="Barry K."/>
            <person name="Falciatore A."/>
            <person name="Ferrante M."/>
            <person name="Fortunato A.E."/>
            <person name="Gloeckner G."/>
            <person name="Gruber A."/>
            <person name="Hipkin R."/>
            <person name="Janech M."/>
            <person name="Kroth P."/>
            <person name="Leese F."/>
            <person name="Lindquist E."/>
            <person name="Lyon B.R."/>
            <person name="Martin J."/>
            <person name="Mayer C."/>
            <person name="Parker M."/>
            <person name="Quesneville H."/>
            <person name="Raymond J."/>
            <person name="Uhlig C."/>
            <person name="Valentin K.U."/>
            <person name="Worden A.Z."/>
            <person name="Armbrust E.V."/>
            <person name="Bowler C."/>
            <person name="Green B."/>
            <person name="Moulton V."/>
            <person name="Van Oosterhout C."/>
            <person name="Grigoriev I."/>
        </authorList>
    </citation>
    <scope>NUCLEOTIDE SEQUENCE [LARGE SCALE GENOMIC DNA]</scope>
    <source>
        <strain evidence="2 3">CCMP1102</strain>
    </source>
</reference>
<proteinExistence type="predicted"/>
<dbReference type="KEGG" id="fcy:FRACYDRAFT_241847"/>
<protein>
    <submittedName>
        <fullName evidence="2">Uncharacterized protein</fullName>
    </submittedName>
</protein>
<accession>A0A1E7F5X3</accession>
<dbReference type="AlphaFoldDB" id="A0A1E7F5X3"/>
<dbReference type="InParanoid" id="A0A1E7F5X3"/>
<dbReference type="Proteomes" id="UP000095751">
    <property type="component" value="Unassembled WGS sequence"/>
</dbReference>
<sequence>MNFLVIIPRNYAFFMALALASSFPETSSFILNNSKRTVQLQANAVTDSSSSESDTKINNRRYFLRITPVAVLSGITGVNILTSHSYPAFAKAKGDEEVELPTKEDVTERFNTVRYELQDPQGGVSYMQGRIDKEDFEGLLEFTRSYDLELRKLRMGKAKKLLQGKEIKARGTSYANAVTWDLIGMNKGCRPGQENIETAKKYLQELREDIATFLTLEETIEVQP</sequence>
<evidence type="ECO:0000313" key="3">
    <source>
        <dbReference type="Proteomes" id="UP000095751"/>
    </source>
</evidence>
<evidence type="ECO:0000313" key="2">
    <source>
        <dbReference type="EMBL" id="OEU13514.1"/>
    </source>
</evidence>
<organism evidence="2 3">
    <name type="scientific">Fragilariopsis cylindrus CCMP1102</name>
    <dbReference type="NCBI Taxonomy" id="635003"/>
    <lineage>
        <taxon>Eukaryota</taxon>
        <taxon>Sar</taxon>
        <taxon>Stramenopiles</taxon>
        <taxon>Ochrophyta</taxon>
        <taxon>Bacillariophyta</taxon>
        <taxon>Bacillariophyceae</taxon>
        <taxon>Bacillariophycidae</taxon>
        <taxon>Bacillariales</taxon>
        <taxon>Bacillariaceae</taxon>
        <taxon>Fragilariopsis</taxon>
    </lineage>
</organism>
<evidence type="ECO:0000256" key="1">
    <source>
        <dbReference type="SAM" id="SignalP"/>
    </source>
</evidence>
<keyword evidence="1" id="KW-0732">Signal</keyword>
<name>A0A1E7F5X3_9STRA</name>
<feature type="signal peptide" evidence="1">
    <location>
        <begin position="1"/>
        <end position="28"/>
    </location>
</feature>
<feature type="chain" id="PRO_5009192700" evidence="1">
    <location>
        <begin position="29"/>
        <end position="224"/>
    </location>
</feature>
<keyword evidence="3" id="KW-1185">Reference proteome</keyword>
<dbReference type="EMBL" id="KV784361">
    <property type="protein sequence ID" value="OEU13514.1"/>
    <property type="molecule type" value="Genomic_DNA"/>
</dbReference>
<gene>
    <name evidence="2" type="ORF">FRACYDRAFT_241847</name>
</gene>